<evidence type="ECO:0000256" key="5">
    <source>
        <dbReference type="SAM" id="Phobius"/>
    </source>
</evidence>
<gene>
    <name evidence="7" type="ORF">DGUA_6G015340</name>
</gene>
<evidence type="ECO:0000259" key="6">
    <source>
        <dbReference type="SMART" id="SM00701"/>
    </source>
</evidence>
<dbReference type="SUPFAM" id="SSF55846">
    <property type="entry name" value="N-acetylmuramoyl-L-alanine amidase-like"/>
    <property type="match status" value="1"/>
</dbReference>
<keyword evidence="2" id="KW-0399">Innate immunity</keyword>
<dbReference type="GO" id="GO:0008270">
    <property type="term" value="F:zinc ion binding"/>
    <property type="evidence" value="ECO:0007669"/>
    <property type="project" value="InterPro"/>
</dbReference>
<dbReference type="InterPro" id="IPR006619">
    <property type="entry name" value="PGRP_domain_met/bac"/>
</dbReference>
<dbReference type="GO" id="GO:0009253">
    <property type="term" value="P:peptidoglycan catabolic process"/>
    <property type="evidence" value="ECO:0007669"/>
    <property type="project" value="InterPro"/>
</dbReference>
<keyword evidence="5" id="KW-0472">Membrane</keyword>
<feature type="compositionally biased region" description="Low complexity" evidence="4">
    <location>
        <begin position="46"/>
        <end position="58"/>
    </location>
</feature>
<dbReference type="InterPro" id="IPR036505">
    <property type="entry name" value="Amidase/PGRP_sf"/>
</dbReference>
<dbReference type="GO" id="GO:0045087">
    <property type="term" value="P:innate immune response"/>
    <property type="evidence" value="ECO:0007669"/>
    <property type="project" value="UniProtKB-KW"/>
</dbReference>
<dbReference type="InterPro" id="IPR015510">
    <property type="entry name" value="PGRP"/>
</dbReference>
<reference evidence="8" key="1">
    <citation type="submission" date="2018-01" db="EMBL/GenBank/DDBJ databases">
        <authorList>
            <person name="Alioto T."/>
            <person name="Alioto T."/>
        </authorList>
    </citation>
    <scope>NUCLEOTIDE SEQUENCE [LARGE SCALE GENOMIC DNA]</scope>
</reference>
<organism evidence="7 8">
    <name type="scientific">Drosophila guanche</name>
    <name type="common">Fruit fly</name>
    <dbReference type="NCBI Taxonomy" id="7266"/>
    <lineage>
        <taxon>Eukaryota</taxon>
        <taxon>Metazoa</taxon>
        <taxon>Ecdysozoa</taxon>
        <taxon>Arthropoda</taxon>
        <taxon>Hexapoda</taxon>
        <taxon>Insecta</taxon>
        <taxon>Pterygota</taxon>
        <taxon>Neoptera</taxon>
        <taxon>Endopterygota</taxon>
        <taxon>Diptera</taxon>
        <taxon>Brachycera</taxon>
        <taxon>Muscomorpha</taxon>
        <taxon>Ephydroidea</taxon>
        <taxon>Drosophilidae</taxon>
        <taxon>Drosophila</taxon>
        <taxon>Sophophora</taxon>
    </lineage>
</organism>
<sequence length="382" mass="41899">MYEQNSSSSSSSTATAAAESALWSVSRERGERSRVPSAAQRLHNLTSASATTCSTSSSTALPMPQNIFSNPSIQPSSVVNLSHSTDVVIGPMTQYQGPVSIYYMDASMEAHAMQTAAGINSSSSSSNLRSRDSSPSKRLTRNTILLITLILLVLATALIVLYVELNRPRSEAANKAIYFGNTYDHDTFPNLGNGHLVIDRIQWGASTNVRPLTVPLRRPIPYVLITHIGVQSIPCSNVYKCSIKMRTIQDAAVAEKILPDIQSNFYVSDEGNIYVGRGWDWANTYANHTLAITFMGDYGRYTPTAKQLEGVQFLLAHAVANQQLEVDYKLVAQNQTKSSKSPGINVYREIRKWPHFYGCGMDEAPACGSELGMTRDSWDAKQ</sequence>
<accession>A0A3B0JTH8</accession>
<dbReference type="Proteomes" id="UP000268350">
    <property type="component" value="Unassembled WGS sequence"/>
</dbReference>
<evidence type="ECO:0000256" key="3">
    <source>
        <dbReference type="ARBA" id="ARBA00022859"/>
    </source>
</evidence>
<dbReference type="STRING" id="7266.A0A3B0JTH8"/>
<dbReference type="AlphaFoldDB" id="A0A3B0JTH8"/>
<keyword evidence="3" id="KW-0391">Immunity</keyword>
<dbReference type="GO" id="GO:0008745">
    <property type="term" value="F:N-acetylmuramoyl-L-alanine amidase activity"/>
    <property type="evidence" value="ECO:0007669"/>
    <property type="project" value="InterPro"/>
</dbReference>
<dbReference type="Gene3D" id="3.40.80.10">
    <property type="entry name" value="Peptidoglycan recognition protein-like"/>
    <property type="match status" value="1"/>
</dbReference>
<dbReference type="PANTHER" id="PTHR11022:SF76">
    <property type="entry name" value="PEPTIDOGLYCAN-RECOGNITION PROTEIN LA"/>
    <property type="match status" value="1"/>
</dbReference>
<evidence type="ECO:0000313" key="8">
    <source>
        <dbReference type="Proteomes" id="UP000268350"/>
    </source>
</evidence>
<dbReference type="OrthoDB" id="10001926at2759"/>
<keyword evidence="5" id="KW-0812">Transmembrane</keyword>
<evidence type="ECO:0000313" key="7">
    <source>
        <dbReference type="EMBL" id="SPP85405.1"/>
    </source>
</evidence>
<feature type="region of interest" description="Disordered" evidence="4">
    <location>
        <begin position="24"/>
        <end position="58"/>
    </location>
</feature>
<feature type="transmembrane region" description="Helical" evidence="5">
    <location>
        <begin position="144"/>
        <end position="163"/>
    </location>
</feature>
<dbReference type="Pfam" id="PF01510">
    <property type="entry name" value="Amidase_2"/>
    <property type="match status" value="1"/>
</dbReference>
<dbReference type="SMART" id="SM00701">
    <property type="entry name" value="PGRP"/>
    <property type="match status" value="1"/>
</dbReference>
<comment type="similarity">
    <text evidence="1">Belongs to the N-acetylmuramoyl-L-alanine amidase 2 family.</text>
</comment>
<evidence type="ECO:0000256" key="1">
    <source>
        <dbReference type="ARBA" id="ARBA00007553"/>
    </source>
</evidence>
<evidence type="ECO:0000256" key="2">
    <source>
        <dbReference type="ARBA" id="ARBA00022588"/>
    </source>
</evidence>
<keyword evidence="5" id="KW-1133">Transmembrane helix</keyword>
<protein>
    <submittedName>
        <fullName evidence="7">Blast:Peptidoglycan-recognition protein LA</fullName>
    </submittedName>
</protein>
<name>A0A3B0JTH8_DROGU</name>
<keyword evidence="8" id="KW-1185">Reference proteome</keyword>
<evidence type="ECO:0000256" key="4">
    <source>
        <dbReference type="SAM" id="MobiDB-lite"/>
    </source>
</evidence>
<dbReference type="CDD" id="cd06583">
    <property type="entry name" value="PGRP"/>
    <property type="match status" value="1"/>
</dbReference>
<dbReference type="PANTHER" id="PTHR11022">
    <property type="entry name" value="PEPTIDOGLYCAN RECOGNITION PROTEIN"/>
    <property type="match status" value="1"/>
</dbReference>
<proteinExistence type="inferred from homology"/>
<feature type="domain" description="Peptidoglycan recognition protein family" evidence="6">
    <location>
        <begin position="195"/>
        <end position="337"/>
    </location>
</feature>
<dbReference type="EMBL" id="OUUW01000009">
    <property type="protein sequence ID" value="SPP85405.1"/>
    <property type="molecule type" value="Genomic_DNA"/>
</dbReference>
<dbReference type="OMA" id="GVQSQPC"/>
<dbReference type="InterPro" id="IPR002502">
    <property type="entry name" value="Amidase_domain"/>
</dbReference>